<feature type="transmembrane region" description="Helical" evidence="2">
    <location>
        <begin position="313"/>
        <end position="334"/>
    </location>
</feature>
<dbReference type="Pfam" id="PF13968">
    <property type="entry name" value="DUF4220"/>
    <property type="match status" value="1"/>
</dbReference>
<dbReference type="InterPro" id="IPR007658">
    <property type="entry name" value="DUF594"/>
</dbReference>
<keyword evidence="2" id="KW-0812">Transmembrane</keyword>
<feature type="compositionally biased region" description="Acidic residues" evidence="1">
    <location>
        <begin position="584"/>
        <end position="593"/>
    </location>
</feature>
<evidence type="ECO:0000259" key="3">
    <source>
        <dbReference type="Pfam" id="PF13968"/>
    </source>
</evidence>
<organism evidence="4 5">
    <name type="scientific">Panicum hallii var. hallii</name>
    <dbReference type="NCBI Taxonomy" id="1504633"/>
    <lineage>
        <taxon>Eukaryota</taxon>
        <taxon>Viridiplantae</taxon>
        <taxon>Streptophyta</taxon>
        <taxon>Embryophyta</taxon>
        <taxon>Tracheophyta</taxon>
        <taxon>Spermatophyta</taxon>
        <taxon>Magnoliopsida</taxon>
        <taxon>Liliopsida</taxon>
        <taxon>Poales</taxon>
        <taxon>Poaceae</taxon>
        <taxon>PACMAD clade</taxon>
        <taxon>Panicoideae</taxon>
        <taxon>Panicodae</taxon>
        <taxon>Paniceae</taxon>
        <taxon>Panicinae</taxon>
        <taxon>Panicum</taxon>
        <taxon>Panicum sect. Panicum</taxon>
    </lineage>
</organism>
<dbReference type="AlphaFoldDB" id="A0A2T7EH35"/>
<feature type="domain" description="DUF4220" evidence="3">
    <location>
        <begin position="79"/>
        <end position="421"/>
    </location>
</feature>
<dbReference type="Pfam" id="PF04578">
    <property type="entry name" value="DUF594"/>
    <property type="match status" value="1"/>
</dbReference>
<dbReference type="Gramene" id="PUZ67142">
    <property type="protein sequence ID" value="PUZ67142"/>
    <property type="gene ID" value="GQ55_3G409300"/>
</dbReference>
<feature type="compositionally biased region" description="Low complexity" evidence="1">
    <location>
        <begin position="594"/>
        <end position="605"/>
    </location>
</feature>
<feature type="transmembrane region" description="Helical" evidence="2">
    <location>
        <begin position="72"/>
        <end position="93"/>
    </location>
</feature>
<feature type="transmembrane region" description="Helical" evidence="2">
    <location>
        <begin position="354"/>
        <end position="375"/>
    </location>
</feature>
<protein>
    <recommendedName>
        <fullName evidence="3">DUF4220 domain-containing protein</fullName>
    </recommendedName>
</protein>
<dbReference type="InterPro" id="IPR025315">
    <property type="entry name" value="DUF4220"/>
</dbReference>
<evidence type="ECO:0000256" key="2">
    <source>
        <dbReference type="SAM" id="Phobius"/>
    </source>
</evidence>
<keyword evidence="5" id="KW-1185">Reference proteome</keyword>
<gene>
    <name evidence="4" type="ORF">GQ55_3G409300</name>
</gene>
<reference evidence="4 5" key="1">
    <citation type="submission" date="2018-04" db="EMBL/GenBank/DDBJ databases">
        <title>WGS assembly of Panicum hallii var. hallii HAL2.</title>
        <authorList>
            <person name="Lovell J."/>
            <person name="Jenkins J."/>
            <person name="Lowry D."/>
            <person name="Mamidi S."/>
            <person name="Sreedasyam A."/>
            <person name="Weng X."/>
            <person name="Barry K."/>
            <person name="Bonette J."/>
            <person name="Campitelli B."/>
            <person name="Daum C."/>
            <person name="Gordon S."/>
            <person name="Gould B."/>
            <person name="Lipzen A."/>
            <person name="MacQueen A."/>
            <person name="Palacio-Mejia J."/>
            <person name="Plott C."/>
            <person name="Shakirov E."/>
            <person name="Shu S."/>
            <person name="Yoshinaga Y."/>
            <person name="Zane M."/>
            <person name="Rokhsar D."/>
            <person name="Grimwood J."/>
            <person name="Schmutz J."/>
            <person name="Juenger T."/>
        </authorList>
    </citation>
    <scope>NUCLEOTIDE SEQUENCE [LARGE SCALE GENOMIC DNA]</scope>
    <source>
        <strain evidence="5">cv. HAL2</strain>
    </source>
</reference>
<feature type="transmembrane region" description="Helical" evidence="2">
    <location>
        <begin position="43"/>
        <end position="65"/>
    </location>
</feature>
<name>A0A2T7EH35_9POAL</name>
<evidence type="ECO:0000313" key="5">
    <source>
        <dbReference type="Proteomes" id="UP000244336"/>
    </source>
</evidence>
<sequence>MRTLRDSQVCVCDQRWRELSYPPAAAQDQHSLVSHAQNLWNDWEIQCLVLVSFSLQVFLLFSAVFRKLYRSVVLSVLLWLAYLSADTVAVYLLGRLTLLVGDDPRHQIVLFWAPFLLLHLGGQETITAFSMEDCALWKRHLLNLATQVLLAIYVVCRQWRGGDKQLVAPTTLMFIAGMTSYAARIVALKRAQPTSSMSTWQSGNLINIIPHRDFRKHNYYHELASIISDKQERNFEKVMELATNGFSLSLDFLMDIGKGYLTAPNFFLGHSQYLEEIILRCRSSDTDDMSFKLAEIHLSLIYDHLYTKFGGNLMAVCCRLTTFALTSIALVLFVVSTRLHHKGNTYYKTADITISYILLVGAVALEISSVLLWLLSSYSPWKFLGTSSVAGRVLYSIIKYLRPLESRVEWSGKMQQLNMVDWFIQERQTTAGWLERMKRRVGIEGRACTKPVEVSADLKNLVLHKMLQTLHAISSRRSELDLTKFHGQWAQLWVNHHAFSQSRLPKEGQHVSNLIEVLARTKKKKESSEAPQRAPEVSMFQDLGFVESVFLWHLVTDLCLLDDQADTDTTPATATLVDQADTDTDTTLDDQADTDTTTTTASSSSSKDYKLKSSIRELSNYVMYLLVECKATVTVYDIDSLNGIRETLVKYMHLGKDRQIDRRSILQKFEAFAHANEISREFLRMGKEEGLWDLIAMVWVEMLCYIAFNCDAAFHTKQLCAGGEFVTHVKMLLVILNFSFKDEL</sequence>
<proteinExistence type="predicted"/>
<keyword evidence="2" id="KW-1133">Transmembrane helix</keyword>
<feature type="transmembrane region" description="Helical" evidence="2">
    <location>
        <begin position="108"/>
        <end position="129"/>
    </location>
</feature>
<accession>A0A2T7EH35</accession>
<dbReference type="STRING" id="1504633.A0A2T7EH35"/>
<feature type="region of interest" description="Disordered" evidence="1">
    <location>
        <begin position="584"/>
        <end position="605"/>
    </location>
</feature>
<feature type="transmembrane region" description="Helical" evidence="2">
    <location>
        <begin position="166"/>
        <end position="187"/>
    </location>
</feature>
<dbReference type="OrthoDB" id="662777at2759"/>
<dbReference type="Proteomes" id="UP000244336">
    <property type="component" value="Chromosome 3"/>
</dbReference>
<dbReference type="EMBL" id="CM009751">
    <property type="protein sequence ID" value="PUZ67142.1"/>
    <property type="molecule type" value="Genomic_DNA"/>
</dbReference>
<keyword evidence="2" id="KW-0472">Membrane</keyword>
<dbReference type="PANTHER" id="PTHR31325">
    <property type="entry name" value="OS01G0798800 PROTEIN-RELATED"/>
    <property type="match status" value="1"/>
</dbReference>
<evidence type="ECO:0000313" key="4">
    <source>
        <dbReference type="EMBL" id="PUZ67142.1"/>
    </source>
</evidence>
<evidence type="ECO:0000256" key="1">
    <source>
        <dbReference type="SAM" id="MobiDB-lite"/>
    </source>
</evidence>